<sequence length="412" mass="45475">MGECSMYEEKMGDNSDMIKVWVERSHADAYFKKEKWTVGTYLENQTESPNQTDEDLCDQNVGDKVNLNDKDDWELIQCKEWERKKGKKRKDCDSSPVLLQSPLNTHQSVFALKSIFSLFCNNNQRFTMAATDYGLMIGMMMAVFMASFVSADPDLLQDVCVADLNSGVKLNGFACKSNTSANDFFFAGLAKPGLTNNTFGATVTPANVLQITGLNTLGVSMARIDYAPGGLNPPHTHPRATEIVFVLEGALDVGFITTDNKLFSKTIKKGEIFTFPRGLIHFQINNGKVPAAVIAGFNSQLPGTQRVADALFASSPTVNDVVLTKAFQVGTEVVEKIKSKFALKKTCDNVGKDMIKKHSRDHHHSPSPPPSRSPSPFPGPRYALNLHYLIPTDDVFPTPILFLSNDEAMTQD</sequence>
<comment type="caution">
    <text evidence="1">The sequence shown here is derived from an EMBL/GenBank/DDBJ whole genome shotgun (WGS) entry which is preliminary data.</text>
</comment>
<dbReference type="EMBL" id="CM042043">
    <property type="protein sequence ID" value="KAI3694978.1"/>
    <property type="molecule type" value="Genomic_DNA"/>
</dbReference>
<dbReference type="Proteomes" id="UP001056120">
    <property type="component" value="Linkage Group LG26"/>
</dbReference>
<protein>
    <submittedName>
        <fullName evidence="1">Uncharacterized protein</fullName>
    </submittedName>
</protein>
<reference evidence="1 2" key="2">
    <citation type="journal article" date="2022" name="Mol. Ecol. Resour.">
        <title>The genomes of chicory, endive, great burdock and yacon provide insights into Asteraceae paleo-polyploidization history and plant inulin production.</title>
        <authorList>
            <person name="Fan W."/>
            <person name="Wang S."/>
            <person name="Wang H."/>
            <person name="Wang A."/>
            <person name="Jiang F."/>
            <person name="Liu H."/>
            <person name="Zhao H."/>
            <person name="Xu D."/>
            <person name="Zhang Y."/>
        </authorList>
    </citation>
    <scope>NUCLEOTIDE SEQUENCE [LARGE SCALE GENOMIC DNA]</scope>
    <source>
        <strain evidence="2">cv. Yunnan</strain>
        <tissue evidence="1">Leaves</tissue>
    </source>
</reference>
<evidence type="ECO:0000313" key="2">
    <source>
        <dbReference type="Proteomes" id="UP001056120"/>
    </source>
</evidence>
<reference evidence="2" key="1">
    <citation type="journal article" date="2022" name="Mol. Ecol. Resour.">
        <title>The genomes of chicory, endive, great burdock and yacon provide insights into Asteraceae palaeo-polyploidization history and plant inulin production.</title>
        <authorList>
            <person name="Fan W."/>
            <person name="Wang S."/>
            <person name="Wang H."/>
            <person name="Wang A."/>
            <person name="Jiang F."/>
            <person name="Liu H."/>
            <person name="Zhao H."/>
            <person name="Xu D."/>
            <person name="Zhang Y."/>
        </authorList>
    </citation>
    <scope>NUCLEOTIDE SEQUENCE [LARGE SCALE GENOMIC DNA]</scope>
    <source>
        <strain evidence="2">cv. Yunnan</strain>
    </source>
</reference>
<keyword evidence="2" id="KW-1185">Reference proteome</keyword>
<evidence type="ECO:0000313" key="1">
    <source>
        <dbReference type="EMBL" id="KAI3694978.1"/>
    </source>
</evidence>
<accession>A0ACB8ZBJ3</accession>
<proteinExistence type="predicted"/>
<name>A0ACB8ZBJ3_9ASTR</name>
<gene>
    <name evidence="1" type="ORF">L1987_77964</name>
</gene>
<organism evidence="1 2">
    <name type="scientific">Smallanthus sonchifolius</name>
    <dbReference type="NCBI Taxonomy" id="185202"/>
    <lineage>
        <taxon>Eukaryota</taxon>
        <taxon>Viridiplantae</taxon>
        <taxon>Streptophyta</taxon>
        <taxon>Embryophyta</taxon>
        <taxon>Tracheophyta</taxon>
        <taxon>Spermatophyta</taxon>
        <taxon>Magnoliopsida</taxon>
        <taxon>eudicotyledons</taxon>
        <taxon>Gunneridae</taxon>
        <taxon>Pentapetalae</taxon>
        <taxon>asterids</taxon>
        <taxon>campanulids</taxon>
        <taxon>Asterales</taxon>
        <taxon>Asteraceae</taxon>
        <taxon>Asteroideae</taxon>
        <taxon>Heliantheae alliance</taxon>
        <taxon>Millerieae</taxon>
        <taxon>Smallanthus</taxon>
    </lineage>
</organism>